<feature type="coiled-coil region" evidence="1">
    <location>
        <begin position="2"/>
        <end position="29"/>
    </location>
</feature>
<evidence type="ECO:0000313" key="3">
    <source>
        <dbReference type="EMBL" id="POG09737.1"/>
    </source>
</evidence>
<gene>
    <name evidence="3" type="ORF">BGP84_08350</name>
</gene>
<dbReference type="OrthoDB" id="7027495at2"/>
<dbReference type="AlphaFoldDB" id="A0A2S3X2F7"/>
<name>A0A2S3X2F7_PSEPU</name>
<reference evidence="3 4" key="1">
    <citation type="submission" date="2016-08" db="EMBL/GenBank/DDBJ databases">
        <authorList>
            <person name="Seilhamer J.J."/>
        </authorList>
    </citation>
    <scope>NUCLEOTIDE SEQUENCE [LARGE SCALE GENOMIC DNA]</scope>
    <source>
        <strain evidence="3 4">KH-21-114</strain>
    </source>
</reference>
<keyword evidence="1" id="KW-0175">Coiled coil</keyword>
<evidence type="ECO:0000313" key="4">
    <source>
        <dbReference type="Proteomes" id="UP000237230"/>
    </source>
</evidence>
<sequence length="59" mass="6910">MRRSIQEIREEMYLEIEALQEDMRKARNASPWEVLIPFGMGAGFSLIVIVVGTWIMRQL</sequence>
<dbReference type="Proteomes" id="UP000237230">
    <property type="component" value="Unassembled WGS sequence"/>
</dbReference>
<evidence type="ECO:0000256" key="1">
    <source>
        <dbReference type="SAM" id="Coils"/>
    </source>
</evidence>
<keyword evidence="2" id="KW-0472">Membrane</keyword>
<dbReference type="EMBL" id="MINH01000019">
    <property type="protein sequence ID" value="POG09737.1"/>
    <property type="molecule type" value="Genomic_DNA"/>
</dbReference>
<organism evidence="3 4">
    <name type="scientific">Pseudomonas putida</name>
    <name type="common">Arthrobacter siderocapsulatus</name>
    <dbReference type="NCBI Taxonomy" id="303"/>
    <lineage>
        <taxon>Bacteria</taxon>
        <taxon>Pseudomonadati</taxon>
        <taxon>Pseudomonadota</taxon>
        <taxon>Gammaproteobacteria</taxon>
        <taxon>Pseudomonadales</taxon>
        <taxon>Pseudomonadaceae</taxon>
        <taxon>Pseudomonas</taxon>
    </lineage>
</organism>
<protein>
    <submittedName>
        <fullName evidence="3">Uncharacterized protein</fullName>
    </submittedName>
</protein>
<accession>A0A2S3X2F7</accession>
<feature type="transmembrane region" description="Helical" evidence="2">
    <location>
        <begin position="34"/>
        <end position="56"/>
    </location>
</feature>
<proteinExistence type="predicted"/>
<dbReference type="RefSeq" id="WP_103446564.1">
    <property type="nucleotide sequence ID" value="NZ_MINH01000019.1"/>
</dbReference>
<keyword evidence="2" id="KW-1133">Transmembrane helix</keyword>
<reference evidence="3 4" key="2">
    <citation type="submission" date="2018-03" db="EMBL/GenBank/DDBJ databases">
        <title>Draft genome of Pseudomonas putida strain KH-21-114.</title>
        <authorList>
            <person name="Yoshizawa S."/>
            <person name="Khan N.H."/>
            <person name="Nishimura M."/>
            <person name="Chiura H.X."/>
            <person name="Ogura Y."/>
            <person name="Hayashi T."/>
            <person name="Kogure K."/>
        </authorList>
    </citation>
    <scope>NUCLEOTIDE SEQUENCE [LARGE SCALE GENOMIC DNA]</scope>
    <source>
        <strain evidence="3 4">KH-21-114</strain>
    </source>
</reference>
<keyword evidence="2" id="KW-0812">Transmembrane</keyword>
<evidence type="ECO:0000256" key="2">
    <source>
        <dbReference type="SAM" id="Phobius"/>
    </source>
</evidence>
<comment type="caution">
    <text evidence="3">The sequence shown here is derived from an EMBL/GenBank/DDBJ whole genome shotgun (WGS) entry which is preliminary data.</text>
</comment>